<dbReference type="PRINTS" id="PR00164">
    <property type="entry name" value="ABC2TRNSPORT"/>
</dbReference>
<feature type="transmembrane region" description="Helical" evidence="9">
    <location>
        <begin position="71"/>
        <end position="92"/>
    </location>
</feature>
<comment type="similarity">
    <text evidence="2 9">Belongs to the ABC-2 integral membrane protein family.</text>
</comment>
<dbReference type="GO" id="GO:0140359">
    <property type="term" value="F:ABC-type transporter activity"/>
    <property type="evidence" value="ECO:0007669"/>
    <property type="project" value="InterPro"/>
</dbReference>
<feature type="transmembrane region" description="Helical" evidence="9">
    <location>
        <begin position="34"/>
        <end position="59"/>
    </location>
</feature>
<evidence type="ECO:0000313" key="11">
    <source>
        <dbReference type="EMBL" id="SCY96665.1"/>
    </source>
</evidence>
<keyword evidence="6 9" id="KW-0812">Transmembrane</keyword>
<evidence type="ECO:0000256" key="9">
    <source>
        <dbReference type="RuleBase" id="RU361157"/>
    </source>
</evidence>
<feature type="transmembrane region" description="Helical" evidence="9">
    <location>
        <begin position="229"/>
        <end position="250"/>
    </location>
</feature>
<dbReference type="PIRSF" id="PIRSF006648">
    <property type="entry name" value="DrrB"/>
    <property type="match status" value="1"/>
</dbReference>
<dbReference type="GO" id="GO:0015920">
    <property type="term" value="P:lipopolysaccharide transport"/>
    <property type="evidence" value="ECO:0007669"/>
    <property type="project" value="TreeGrafter"/>
</dbReference>
<evidence type="ECO:0000256" key="4">
    <source>
        <dbReference type="ARBA" id="ARBA00022475"/>
    </source>
</evidence>
<evidence type="ECO:0000313" key="12">
    <source>
        <dbReference type="Proteomes" id="UP000198538"/>
    </source>
</evidence>
<dbReference type="EMBL" id="FMVM01000013">
    <property type="protein sequence ID" value="SCY96665.1"/>
    <property type="molecule type" value="Genomic_DNA"/>
</dbReference>
<keyword evidence="3 9" id="KW-0813">Transport</keyword>
<keyword evidence="8 9" id="KW-0472">Membrane</keyword>
<feature type="transmembrane region" description="Helical" evidence="9">
    <location>
        <begin position="176"/>
        <end position="194"/>
    </location>
</feature>
<dbReference type="PANTHER" id="PTHR30413">
    <property type="entry name" value="INNER MEMBRANE TRANSPORT PERMEASE"/>
    <property type="match status" value="1"/>
</dbReference>
<dbReference type="AlphaFoldDB" id="A0A1G5K7T0"/>
<reference evidence="12" key="1">
    <citation type="submission" date="2016-10" db="EMBL/GenBank/DDBJ databases">
        <authorList>
            <person name="Varghese N."/>
            <person name="Submissions S."/>
        </authorList>
    </citation>
    <scope>NUCLEOTIDE SEQUENCE [LARGE SCALE GENOMIC DNA]</scope>
    <source>
        <strain evidence="12">BL9</strain>
    </source>
</reference>
<dbReference type="Pfam" id="PF01061">
    <property type="entry name" value="ABC2_membrane"/>
    <property type="match status" value="1"/>
</dbReference>
<dbReference type="InterPro" id="IPR000412">
    <property type="entry name" value="ABC_2_transport"/>
</dbReference>
<accession>A0A1G5K7T0</accession>
<dbReference type="InterPro" id="IPR013525">
    <property type="entry name" value="ABC2_TM"/>
</dbReference>
<evidence type="ECO:0000256" key="1">
    <source>
        <dbReference type="ARBA" id="ARBA00004429"/>
    </source>
</evidence>
<evidence type="ECO:0000256" key="2">
    <source>
        <dbReference type="ARBA" id="ARBA00007783"/>
    </source>
</evidence>
<evidence type="ECO:0000256" key="7">
    <source>
        <dbReference type="ARBA" id="ARBA00022989"/>
    </source>
</evidence>
<protein>
    <recommendedName>
        <fullName evidence="9">Transport permease protein</fullName>
    </recommendedName>
</protein>
<evidence type="ECO:0000256" key="5">
    <source>
        <dbReference type="ARBA" id="ARBA00022519"/>
    </source>
</evidence>
<evidence type="ECO:0000256" key="3">
    <source>
        <dbReference type="ARBA" id="ARBA00022448"/>
    </source>
</evidence>
<keyword evidence="4 9" id="KW-1003">Cell membrane</keyword>
<keyword evidence="12" id="KW-1185">Reference proteome</keyword>
<dbReference type="PROSITE" id="PS51012">
    <property type="entry name" value="ABC_TM2"/>
    <property type="match status" value="1"/>
</dbReference>
<sequence>MDKYLSYYTNFKKYNYLLILLTQNHISKKYRGSVLGIFWSLLNPLLQMIVLTLIFSSFFGNQISNFPLYMISARLVFEFFSTATNGTMKSIVDSSDLIKKVYIPKYLITSSKVLAEFIIFLISLIDLLIVIFITGADININFIYVPLYLLLLFIFTTGVSLVLSTITIFFRDIEHLYSVFVMTLMYFSAIFYPAEIVPEKYRFILEMNPLYQFISGFRQIVYYGQPIELYNLLYCIVAGIVSLSIGLFVFEKNQHKFILHL</sequence>
<feature type="domain" description="ABC transmembrane type-2" evidence="10">
    <location>
        <begin position="35"/>
        <end position="253"/>
    </location>
</feature>
<organism evidence="11 12">
    <name type="scientific">Paenibacillus polysaccharolyticus</name>
    <dbReference type="NCBI Taxonomy" id="582692"/>
    <lineage>
        <taxon>Bacteria</taxon>
        <taxon>Bacillati</taxon>
        <taxon>Bacillota</taxon>
        <taxon>Bacilli</taxon>
        <taxon>Bacillales</taxon>
        <taxon>Paenibacillaceae</taxon>
        <taxon>Paenibacillus</taxon>
    </lineage>
</organism>
<evidence type="ECO:0000256" key="8">
    <source>
        <dbReference type="ARBA" id="ARBA00023136"/>
    </source>
</evidence>
<proteinExistence type="inferred from homology"/>
<feature type="transmembrane region" description="Helical" evidence="9">
    <location>
        <begin position="113"/>
        <end position="135"/>
    </location>
</feature>
<evidence type="ECO:0000256" key="6">
    <source>
        <dbReference type="ARBA" id="ARBA00022692"/>
    </source>
</evidence>
<dbReference type="InterPro" id="IPR047817">
    <property type="entry name" value="ABC2_TM_bact-type"/>
</dbReference>
<evidence type="ECO:0000259" key="10">
    <source>
        <dbReference type="PROSITE" id="PS51012"/>
    </source>
</evidence>
<dbReference type="STRING" id="582692.SAMN05720606_113165"/>
<dbReference type="PANTHER" id="PTHR30413:SF8">
    <property type="entry name" value="TRANSPORT PERMEASE PROTEIN"/>
    <property type="match status" value="1"/>
</dbReference>
<keyword evidence="7 9" id="KW-1133">Transmembrane helix</keyword>
<feature type="transmembrane region" description="Helical" evidence="9">
    <location>
        <begin position="147"/>
        <end position="169"/>
    </location>
</feature>
<dbReference type="GO" id="GO:0043190">
    <property type="term" value="C:ATP-binding cassette (ABC) transporter complex"/>
    <property type="evidence" value="ECO:0007669"/>
    <property type="project" value="InterPro"/>
</dbReference>
<gene>
    <name evidence="11" type="ORF">SAMN05720606_113165</name>
</gene>
<name>A0A1G5K7T0_9BACL</name>
<dbReference type="Proteomes" id="UP000198538">
    <property type="component" value="Unassembled WGS sequence"/>
</dbReference>
<keyword evidence="5" id="KW-0997">Cell inner membrane</keyword>
<dbReference type="RefSeq" id="WP_090923026.1">
    <property type="nucleotide sequence ID" value="NZ_FMVM01000013.1"/>
</dbReference>
<comment type="subcellular location">
    <subcellularLocation>
        <location evidence="1">Cell inner membrane</location>
        <topology evidence="1">Multi-pass membrane protein</topology>
    </subcellularLocation>
    <subcellularLocation>
        <location evidence="9">Cell membrane</location>
        <topology evidence="9">Multi-pass membrane protein</topology>
    </subcellularLocation>
</comment>